<feature type="compositionally biased region" description="Basic residues" evidence="1">
    <location>
        <begin position="56"/>
        <end position="65"/>
    </location>
</feature>
<comment type="caution">
    <text evidence="2">The sequence shown here is derived from an EMBL/GenBank/DDBJ whole genome shotgun (WGS) entry which is preliminary data.</text>
</comment>
<proteinExistence type="predicted"/>
<dbReference type="AlphaFoldDB" id="A0AAV4DT16"/>
<feature type="region of interest" description="Disordered" evidence="1">
    <location>
        <begin position="38"/>
        <end position="102"/>
    </location>
</feature>
<keyword evidence="3" id="KW-1185">Reference proteome</keyword>
<dbReference type="EMBL" id="BLXT01008292">
    <property type="protein sequence ID" value="GFO47290.1"/>
    <property type="molecule type" value="Genomic_DNA"/>
</dbReference>
<sequence>MTSAERSRRYREKLKLRGDYDLIKQQNAKRNQLYRISKQGKLTDEEIAEQRAKTRERVKKHRELKKAKGESVQPPNQEAAKVGNRDRKEKKEACGPPRNGADIERIAGTATTARKEQLLHLLVLVMSRQDQVDLRGLRKANRGLLKGYWTTSQMTMLEEI</sequence>
<dbReference type="Proteomes" id="UP000735302">
    <property type="component" value="Unassembled WGS sequence"/>
</dbReference>
<evidence type="ECO:0000256" key="1">
    <source>
        <dbReference type="SAM" id="MobiDB-lite"/>
    </source>
</evidence>
<evidence type="ECO:0000313" key="3">
    <source>
        <dbReference type="Proteomes" id="UP000735302"/>
    </source>
</evidence>
<feature type="compositionally biased region" description="Basic and acidic residues" evidence="1">
    <location>
        <begin position="83"/>
        <end position="93"/>
    </location>
</feature>
<gene>
    <name evidence="2" type="ORF">PoB_007379500</name>
</gene>
<evidence type="ECO:0000313" key="2">
    <source>
        <dbReference type="EMBL" id="GFO47290.1"/>
    </source>
</evidence>
<name>A0AAV4DT16_9GAST</name>
<feature type="compositionally biased region" description="Basic and acidic residues" evidence="1">
    <location>
        <begin position="41"/>
        <end position="55"/>
    </location>
</feature>
<protein>
    <submittedName>
        <fullName evidence="2">Uncharacterized protein</fullName>
    </submittedName>
</protein>
<accession>A0AAV4DT16</accession>
<reference evidence="2 3" key="1">
    <citation type="journal article" date="2021" name="Elife">
        <title>Chloroplast acquisition without the gene transfer in kleptoplastic sea slugs, Plakobranchus ocellatus.</title>
        <authorList>
            <person name="Maeda T."/>
            <person name="Takahashi S."/>
            <person name="Yoshida T."/>
            <person name="Shimamura S."/>
            <person name="Takaki Y."/>
            <person name="Nagai Y."/>
            <person name="Toyoda A."/>
            <person name="Suzuki Y."/>
            <person name="Arimoto A."/>
            <person name="Ishii H."/>
            <person name="Satoh N."/>
            <person name="Nishiyama T."/>
            <person name="Hasebe M."/>
            <person name="Maruyama T."/>
            <person name="Minagawa J."/>
            <person name="Obokata J."/>
            <person name="Shigenobu S."/>
        </authorList>
    </citation>
    <scope>NUCLEOTIDE SEQUENCE [LARGE SCALE GENOMIC DNA]</scope>
</reference>
<organism evidence="2 3">
    <name type="scientific">Plakobranchus ocellatus</name>
    <dbReference type="NCBI Taxonomy" id="259542"/>
    <lineage>
        <taxon>Eukaryota</taxon>
        <taxon>Metazoa</taxon>
        <taxon>Spiralia</taxon>
        <taxon>Lophotrochozoa</taxon>
        <taxon>Mollusca</taxon>
        <taxon>Gastropoda</taxon>
        <taxon>Heterobranchia</taxon>
        <taxon>Euthyneura</taxon>
        <taxon>Panpulmonata</taxon>
        <taxon>Sacoglossa</taxon>
        <taxon>Placobranchoidea</taxon>
        <taxon>Plakobranchidae</taxon>
        <taxon>Plakobranchus</taxon>
    </lineage>
</organism>